<dbReference type="EMBL" id="UGLH01000006">
    <property type="protein sequence ID" value="STT83297.1"/>
    <property type="molecule type" value="Genomic_DNA"/>
</dbReference>
<accession>A0A377XJ63</accession>
<evidence type="ECO:0000313" key="3">
    <source>
        <dbReference type="Proteomes" id="UP000254340"/>
    </source>
</evidence>
<feature type="transmembrane region" description="Helical" evidence="1">
    <location>
        <begin position="20"/>
        <end position="44"/>
    </location>
</feature>
<organism evidence="2 3">
    <name type="scientific">Klebsiella pneumoniae</name>
    <dbReference type="NCBI Taxonomy" id="573"/>
    <lineage>
        <taxon>Bacteria</taxon>
        <taxon>Pseudomonadati</taxon>
        <taxon>Pseudomonadota</taxon>
        <taxon>Gammaproteobacteria</taxon>
        <taxon>Enterobacterales</taxon>
        <taxon>Enterobacteriaceae</taxon>
        <taxon>Klebsiella/Raoultella group</taxon>
        <taxon>Klebsiella</taxon>
        <taxon>Klebsiella pneumoniae complex</taxon>
    </lineage>
</organism>
<sequence length="45" mass="4990">MVPFIEEVSSEENKKVSLAWQILLALVLVSFWAVICITTLKVAIG</sequence>
<name>A0A377XJ63_KLEPN</name>
<keyword evidence="1" id="KW-0812">Transmembrane</keyword>
<gene>
    <name evidence="2" type="ORF">NCTC5047_04306</name>
</gene>
<keyword evidence="1" id="KW-1133">Transmembrane helix</keyword>
<evidence type="ECO:0000256" key="1">
    <source>
        <dbReference type="SAM" id="Phobius"/>
    </source>
</evidence>
<dbReference type="Proteomes" id="UP000254340">
    <property type="component" value="Unassembled WGS sequence"/>
</dbReference>
<protein>
    <submittedName>
        <fullName evidence="2">Glutamate-aspartate carrier protein</fullName>
    </submittedName>
</protein>
<reference evidence="2 3" key="1">
    <citation type="submission" date="2018-06" db="EMBL/GenBank/DDBJ databases">
        <authorList>
            <consortium name="Pathogen Informatics"/>
            <person name="Doyle S."/>
        </authorList>
    </citation>
    <scope>NUCLEOTIDE SEQUENCE [LARGE SCALE GENOMIC DNA]</scope>
    <source>
        <strain evidence="2 3">NCTC5047</strain>
    </source>
</reference>
<evidence type="ECO:0000313" key="2">
    <source>
        <dbReference type="EMBL" id="STT83297.1"/>
    </source>
</evidence>
<proteinExistence type="predicted"/>
<keyword evidence="1" id="KW-0472">Membrane</keyword>
<dbReference type="AlphaFoldDB" id="A0A377XJ63"/>